<name>A0A0B6ZXY8_9EUPU</name>
<proteinExistence type="predicted"/>
<protein>
    <submittedName>
        <fullName evidence="1">Uncharacterized protein</fullName>
    </submittedName>
</protein>
<gene>
    <name evidence="1" type="primary">ORF86894</name>
</gene>
<dbReference type="EMBL" id="HACG01026599">
    <property type="protein sequence ID" value="CEK73464.1"/>
    <property type="molecule type" value="Transcribed_RNA"/>
</dbReference>
<evidence type="ECO:0000313" key="1">
    <source>
        <dbReference type="EMBL" id="CEK73464.1"/>
    </source>
</evidence>
<reference evidence="1" key="1">
    <citation type="submission" date="2014-12" db="EMBL/GenBank/DDBJ databases">
        <title>Insight into the proteome of Arion vulgaris.</title>
        <authorList>
            <person name="Aradska J."/>
            <person name="Bulat T."/>
            <person name="Smidak R."/>
            <person name="Sarate P."/>
            <person name="Gangsoo J."/>
            <person name="Sialana F."/>
            <person name="Bilban M."/>
            <person name="Lubec G."/>
        </authorList>
    </citation>
    <scope>NUCLEOTIDE SEQUENCE</scope>
    <source>
        <tissue evidence="1">Skin</tissue>
    </source>
</reference>
<accession>A0A0B6ZXY8</accession>
<sequence>MASLKVADNRWTEKPFDIDTTWWESLALDCQMWHCNNTRGTLIAENMCTAEAQNKKSSVKRQNTHM</sequence>
<dbReference type="AlphaFoldDB" id="A0A0B6ZXY8"/>
<organism evidence="1">
    <name type="scientific">Arion vulgaris</name>
    <dbReference type="NCBI Taxonomy" id="1028688"/>
    <lineage>
        <taxon>Eukaryota</taxon>
        <taxon>Metazoa</taxon>
        <taxon>Spiralia</taxon>
        <taxon>Lophotrochozoa</taxon>
        <taxon>Mollusca</taxon>
        <taxon>Gastropoda</taxon>
        <taxon>Heterobranchia</taxon>
        <taxon>Euthyneura</taxon>
        <taxon>Panpulmonata</taxon>
        <taxon>Eupulmonata</taxon>
        <taxon>Stylommatophora</taxon>
        <taxon>Helicina</taxon>
        <taxon>Arionoidea</taxon>
        <taxon>Arionidae</taxon>
        <taxon>Arion</taxon>
    </lineage>
</organism>
<feature type="non-terminal residue" evidence="1">
    <location>
        <position position="66"/>
    </location>
</feature>